<evidence type="ECO:0000256" key="1">
    <source>
        <dbReference type="SAM" id="MobiDB-lite"/>
    </source>
</evidence>
<proteinExistence type="predicted"/>
<feature type="compositionally biased region" description="Polar residues" evidence="1">
    <location>
        <begin position="30"/>
        <end position="42"/>
    </location>
</feature>
<evidence type="ECO:0000313" key="2">
    <source>
        <dbReference type="EMBL" id="CAI2717658.1"/>
    </source>
</evidence>
<feature type="compositionally biased region" description="Basic and acidic residues" evidence="1">
    <location>
        <begin position="44"/>
        <end position="59"/>
    </location>
</feature>
<dbReference type="Proteomes" id="UP001157733">
    <property type="component" value="Chromosome"/>
</dbReference>
<keyword evidence="3" id="KW-1185">Reference proteome</keyword>
<dbReference type="EMBL" id="OX336137">
    <property type="protein sequence ID" value="CAI2717658.1"/>
    <property type="molecule type" value="Genomic_DNA"/>
</dbReference>
<protein>
    <submittedName>
        <fullName evidence="2">Uncharacterized protein</fullName>
    </submittedName>
</protein>
<accession>A0ABM9HBX1</accession>
<name>A0ABM9HBX1_9BACT</name>
<feature type="region of interest" description="Disordered" evidence="1">
    <location>
        <begin position="29"/>
        <end position="59"/>
    </location>
</feature>
<organism evidence="2 3">
    <name type="scientific">Nitrospina watsonii</name>
    <dbReference type="NCBI Taxonomy" id="1323948"/>
    <lineage>
        <taxon>Bacteria</taxon>
        <taxon>Pseudomonadati</taxon>
        <taxon>Nitrospinota/Tectimicrobiota group</taxon>
        <taxon>Nitrospinota</taxon>
        <taxon>Nitrospinia</taxon>
        <taxon>Nitrospinales</taxon>
        <taxon>Nitrospinaceae</taxon>
        <taxon>Nitrospina</taxon>
    </lineage>
</organism>
<dbReference type="PROSITE" id="PS51257">
    <property type="entry name" value="PROKAR_LIPOPROTEIN"/>
    <property type="match status" value="1"/>
</dbReference>
<reference evidence="2 3" key="1">
    <citation type="submission" date="2022-09" db="EMBL/GenBank/DDBJ databases">
        <authorList>
            <person name="Kop L."/>
        </authorList>
    </citation>
    <scope>NUCLEOTIDE SEQUENCE [LARGE SCALE GENOMIC DNA]</scope>
    <source>
        <strain evidence="2 3">347</strain>
    </source>
</reference>
<evidence type="ECO:0000313" key="3">
    <source>
        <dbReference type="Proteomes" id="UP001157733"/>
    </source>
</evidence>
<gene>
    <name evidence="2" type="ORF">NSPWAT_0799</name>
</gene>
<dbReference type="RefSeq" id="WP_282010582.1">
    <property type="nucleotide sequence ID" value="NZ_OX336137.1"/>
</dbReference>
<sequence>MSKRWSGWVLCVLFVFVMGVGCSGIAPSQVAPSQSADSNNGDKNLYKHPEHDFKESRMD</sequence>